<name>S7Q9K3_MYOBR</name>
<gene>
    <name evidence="2" type="ORF">D623_10011669</name>
</gene>
<accession>S7Q9K3</accession>
<evidence type="ECO:0000256" key="1">
    <source>
        <dbReference type="SAM" id="MobiDB-lite"/>
    </source>
</evidence>
<feature type="compositionally biased region" description="Basic residues" evidence="1">
    <location>
        <begin position="25"/>
        <end position="34"/>
    </location>
</feature>
<evidence type="ECO:0000313" key="2">
    <source>
        <dbReference type="EMBL" id="EPQ20103.1"/>
    </source>
</evidence>
<dbReference type="Proteomes" id="UP000052978">
    <property type="component" value="Unassembled WGS sequence"/>
</dbReference>
<protein>
    <submittedName>
        <fullName evidence="2">Uncharacterized protein</fullName>
    </submittedName>
</protein>
<feature type="region of interest" description="Disordered" evidence="1">
    <location>
        <begin position="1"/>
        <end position="41"/>
    </location>
</feature>
<proteinExistence type="predicted"/>
<dbReference type="EMBL" id="KE164789">
    <property type="protein sequence ID" value="EPQ20103.1"/>
    <property type="molecule type" value="Genomic_DNA"/>
</dbReference>
<keyword evidence="3" id="KW-1185">Reference proteome</keyword>
<evidence type="ECO:0000313" key="3">
    <source>
        <dbReference type="Proteomes" id="UP000052978"/>
    </source>
</evidence>
<reference evidence="2 3" key="1">
    <citation type="journal article" date="2013" name="Nat. Commun.">
        <title>Genome analysis reveals insights into physiology and longevity of the Brandt's bat Myotis brandtii.</title>
        <authorList>
            <person name="Seim I."/>
            <person name="Fang X."/>
            <person name="Xiong Z."/>
            <person name="Lobanov A.V."/>
            <person name="Huang Z."/>
            <person name="Ma S."/>
            <person name="Feng Y."/>
            <person name="Turanov A.A."/>
            <person name="Zhu Y."/>
            <person name="Lenz T.L."/>
            <person name="Gerashchenko M.V."/>
            <person name="Fan D."/>
            <person name="Hee Yim S."/>
            <person name="Yao X."/>
            <person name="Jordan D."/>
            <person name="Xiong Y."/>
            <person name="Ma Y."/>
            <person name="Lyapunov A.N."/>
            <person name="Chen G."/>
            <person name="Kulakova O.I."/>
            <person name="Sun Y."/>
            <person name="Lee S.G."/>
            <person name="Bronson R.T."/>
            <person name="Moskalev A.A."/>
            <person name="Sunyaev S.R."/>
            <person name="Zhang G."/>
            <person name="Krogh A."/>
            <person name="Wang J."/>
            <person name="Gladyshev V.N."/>
        </authorList>
    </citation>
    <scope>NUCLEOTIDE SEQUENCE [LARGE SCALE GENOMIC DNA]</scope>
</reference>
<dbReference type="AlphaFoldDB" id="S7Q9K3"/>
<sequence>MRNPLPPASRPGRRERRPIALRLQPHARHSHHPFSTRPVGARLTSESRPRFLAASNNAASSPGQHGVPCPGLDFHRRLVSPAREQLC</sequence>
<dbReference type="eggNOG" id="KOG2805">
    <property type="taxonomic scope" value="Eukaryota"/>
</dbReference>
<organism evidence="2 3">
    <name type="scientific">Myotis brandtii</name>
    <name type="common">Brandt's bat</name>
    <dbReference type="NCBI Taxonomy" id="109478"/>
    <lineage>
        <taxon>Eukaryota</taxon>
        <taxon>Metazoa</taxon>
        <taxon>Chordata</taxon>
        <taxon>Craniata</taxon>
        <taxon>Vertebrata</taxon>
        <taxon>Euteleostomi</taxon>
        <taxon>Mammalia</taxon>
        <taxon>Eutheria</taxon>
        <taxon>Laurasiatheria</taxon>
        <taxon>Chiroptera</taxon>
        <taxon>Yangochiroptera</taxon>
        <taxon>Vespertilionidae</taxon>
        <taxon>Myotis</taxon>
    </lineage>
</organism>